<gene>
    <name evidence="1" type="ORF">E2562_015083</name>
</gene>
<reference evidence="1 2" key="1">
    <citation type="submission" date="2019-11" db="EMBL/GenBank/DDBJ databases">
        <title>Whole genome sequence of Oryza granulata.</title>
        <authorList>
            <person name="Li W."/>
        </authorList>
    </citation>
    <scope>NUCLEOTIDE SEQUENCE [LARGE SCALE GENOMIC DNA]</scope>
    <source>
        <strain evidence="2">cv. Menghai</strain>
        <tissue evidence="1">Leaf</tissue>
    </source>
</reference>
<protein>
    <submittedName>
        <fullName evidence="1">Uncharacterized protein</fullName>
    </submittedName>
</protein>
<dbReference type="Proteomes" id="UP000479710">
    <property type="component" value="Unassembled WGS sequence"/>
</dbReference>
<accession>A0A6G1DWW9</accession>
<comment type="caution">
    <text evidence="1">The sequence shown here is derived from an EMBL/GenBank/DDBJ whole genome shotgun (WGS) entry which is preliminary data.</text>
</comment>
<organism evidence="1 2">
    <name type="scientific">Oryza meyeriana var. granulata</name>
    <dbReference type="NCBI Taxonomy" id="110450"/>
    <lineage>
        <taxon>Eukaryota</taxon>
        <taxon>Viridiplantae</taxon>
        <taxon>Streptophyta</taxon>
        <taxon>Embryophyta</taxon>
        <taxon>Tracheophyta</taxon>
        <taxon>Spermatophyta</taxon>
        <taxon>Magnoliopsida</taxon>
        <taxon>Liliopsida</taxon>
        <taxon>Poales</taxon>
        <taxon>Poaceae</taxon>
        <taxon>BOP clade</taxon>
        <taxon>Oryzoideae</taxon>
        <taxon>Oryzeae</taxon>
        <taxon>Oryzinae</taxon>
        <taxon>Oryza</taxon>
        <taxon>Oryza meyeriana</taxon>
    </lineage>
</organism>
<evidence type="ECO:0000313" key="2">
    <source>
        <dbReference type="Proteomes" id="UP000479710"/>
    </source>
</evidence>
<name>A0A6G1DWW9_9ORYZ</name>
<dbReference type="AlphaFoldDB" id="A0A6G1DWW9"/>
<keyword evidence="2" id="KW-1185">Reference proteome</keyword>
<proteinExistence type="predicted"/>
<dbReference type="EMBL" id="SPHZ02000005">
    <property type="protein sequence ID" value="KAF0916906.1"/>
    <property type="molecule type" value="Genomic_DNA"/>
</dbReference>
<evidence type="ECO:0000313" key="1">
    <source>
        <dbReference type="EMBL" id="KAF0916906.1"/>
    </source>
</evidence>
<sequence>MAPAATQAVALPTPDTWVAMRVTVRKVEAQAPTLPPRTGASATIAVDGVLCAMPGGGGWEEVELRGGAGCLPRMVNGRRRARATSPINDGCHFQGRAAC</sequence>